<evidence type="ECO:0000313" key="1">
    <source>
        <dbReference type="EMBL" id="CAA9523790.1"/>
    </source>
</evidence>
<proteinExistence type="predicted"/>
<reference evidence="1" key="1">
    <citation type="submission" date="2020-02" db="EMBL/GenBank/DDBJ databases">
        <authorList>
            <person name="Meier V. D."/>
        </authorList>
    </citation>
    <scope>NUCLEOTIDE SEQUENCE</scope>
    <source>
        <strain evidence="1">AVDCRST_MAG91</strain>
    </source>
</reference>
<gene>
    <name evidence="1" type="ORF">AVDCRST_MAG91-2364</name>
</gene>
<organism evidence="1">
    <name type="scientific">uncultured Sphingomonadaceae bacterium</name>
    <dbReference type="NCBI Taxonomy" id="169976"/>
    <lineage>
        <taxon>Bacteria</taxon>
        <taxon>Pseudomonadati</taxon>
        <taxon>Pseudomonadota</taxon>
        <taxon>Alphaproteobacteria</taxon>
        <taxon>Sphingomonadales</taxon>
        <taxon>Sphingomonadaceae</taxon>
        <taxon>environmental samples</taxon>
    </lineage>
</organism>
<dbReference type="EMBL" id="CADCVX010000430">
    <property type="protein sequence ID" value="CAA9523790.1"/>
    <property type="molecule type" value="Genomic_DNA"/>
</dbReference>
<protein>
    <submittedName>
        <fullName evidence="1">Uncharacterized protein</fullName>
    </submittedName>
</protein>
<sequence length="141" mass="16266">MQWVMQPFDDLMRGELVRASFDFERPQPSTGWSAFKSFVAQPLPGHKTLTVGFACSHAADRDSTLWLEFARQLEDEVTGIGHNCGCAFSRLVPADLSGIEEENWWWSEHGTVEEWFRDVEAMPEFKRCVELDGWRFEGYSL</sequence>
<name>A0A6J4TJ39_9SPHN</name>
<accession>A0A6J4TJ39</accession>
<dbReference type="AlphaFoldDB" id="A0A6J4TJ39"/>